<feature type="compositionally biased region" description="Low complexity" evidence="1">
    <location>
        <begin position="122"/>
        <end position="131"/>
    </location>
</feature>
<name>A0A858Q8D7_9GAMM</name>
<protein>
    <submittedName>
        <fullName evidence="3">Uncharacterized protein</fullName>
    </submittedName>
</protein>
<reference evidence="4" key="1">
    <citation type="submission" date="2019-12" db="EMBL/GenBank/DDBJ databases">
        <authorList>
            <person name="Awala S.I."/>
            <person name="Rhee S.K."/>
        </authorList>
    </citation>
    <scope>NUCLEOTIDE SEQUENCE [LARGE SCALE GENOMIC DNA]</scope>
    <source>
        <strain evidence="4">IM1</strain>
    </source>
</reference>
<dbReference type="Proteomes" id="UP000503004">
    <property type="component" value="Chromosome"/>
</dbReference>
<evidence type="ECO:0000256" key="2">
    <source>
        <dbReference type="SAM" id="Phobius"/>
    </source>
</evidence>
<gene>
    <name evidence="3" type="ORF">GNH96_08835</name>
</gene>
<feature type="region of interest" description="Disordered" evidence="1">
    <location>
        <begin position="117"/>
        <end position="139"/>
    </location>
</feature>
<keyword evidence="4" id="KW-1185">Reference proteome</keyword>
<organism evidence="3 4">
    <name type="scientific">Methylococcus geothermalis</name>
    <dbReference type="NCBI Taxonomy" id="2681310"/>
    <lineage>
        <taxon>Bacteria</taxon>
        <taxon>Pseudomonadati</taxon>
        <taxon>Pseudomonadota</taxon>
        <taxon>Gammaproteobacteria</taxon>
        <taxon>Methylococcales</taxon>
        <taxon>Methylococcaceae</taxon>
        <taxon>Methylococcus</taxon>
    </lineage>
</organism>
<keyword evidence="2" id="KW-1133">Transmembrane helix</keyword>
<dbReference type="RefSeq" id="WP_169603342.1">
    <property type="nucleotide sequence ID" value="NZ_CP046565.1"/>
</dbReference>
<dbReference type="KEGG" id="metu:GNH96_08835"/>
<evidence type="ECO:0000313" key="4">
    <source>
        <dbReference type="Proteomes" id="UP000503004"/>
    </source>
</evidence>
<sequence length="139" mass="14961">MSELTKLIYAFVGIMIIGFGIVYFSKETEQDKVGQALLMSGNMLNTYARESCTQAGEAKAGTHLYMPSESQSDGNSYVNLTWNYSNNGDHVLTCRYERDKGITEMTLDGAPVGNVSVDRGADAPSRAAGAANGKHDTGH</sequence>
<evidence type="ECO:0000313" key="3">
    <source>
        <dbReference type="EMBL" id="QJD30065.1"/>
    </source>
</evidence>
<dbReference type="EMBL" id="CP046565">
    <property type="protein sequence ID" value="QJD30065.1"/>
    <property type="molecule type" value="Genomic_DNA"/>
</dbReference>
<proteinExistence type="predicted"/>
<accession>A0A858Q8D7</accession>
<evidence type="ECO:0000256" key="1">
    <source>
        <dbReference type="SAM" id="MobiDB-lite"/>
    </source>
</evidence>
<dbReference type="AlphaFoldDB" id="A0A858Q8D7"/>
<feature type="transmembrane region" description="Helical" evidence="2">
    <location>
        <begin position="7"/>
        <end position="25"/>
    </location>
</feature>
<keyword evidence="2" id="KW-0812">Transmembrane</keyword>
<keyword evidence="2" id="KW-0472">Membrane</keyword>